<evidence type="ECO:0000256" key="14">
    <source>
        <dbReference type="SAM" id="Phobius"/>
    </source>
</evidence>
<dbReference type="InterPro" id="IPR026255">
    <property type="entry name" value="NADP_transhyd_a"/>
</dbReference>
<organism evidence="17 18">
    <name type="scientific">Vibrio stylophorae</name>
    <dbReference type="NCBI Taxonomy" id="659351"/>
    <lineage>
        <taxon>Bacteria</taxon>
        <taxon>Pseudomonadati</taxon>
        <taxon>Pseudomonadota</taxon>
        <taxon>Gammaproteobacteria</taxon>
        <taxon>Vibrionales</taxon>
        <taxon>Vibrionaceae</taxon>
        <taxon>Vibrio</taxon>
    </lineage>
</organism>
<evidence type="ECO:0000256" key="1">
    <source>
        <dbReference type="ARBA" id="ARBA00003943"/>
    </source>
</evidence>
<proteinExistence type="inferred from homology"/>
<dbReference type="Pfam" id="PF05222">
    <property type="entry name" value="AlaDh_PNT_N"/>
    <property type="match status" value="1"/>
</dbReference>
<dbReference type="SUPFAM" id="SSF52283">
    <property type="entry name" value="Formate/glycerate dehydrogenase catalytic domain-like"/>
    <property type="match status" value="1"/>
</dbReference>
<comment type="catalytic activity">
    <reaction evidence="12 13">
        <text>NAD(+) + NADPH + H(+)(in) = NADH + NADP(+) + H(+)(out)</text>
        <dbReference type="Rhea" id="RHEA:47992"/>
        <dbReference type="ChEBI" id="CHEBI:15378"/>
        <dbReference type="ChEBI" id="CHEBI:57540"/>
        <dbReference type="ChEBI" id="CHEBI:57783"/>
        <dbReference type="ChEBI" id="CHEBI:57945"/>
        <dbReference type="ChEBI" id="CHEBI:58349"/>
        <dbReference type="EC" id="7.1.1.1"/>
    </reaction>
</comment>
<feature type="transmembrane region" description="Helical" evidence="14">
    <location>
        <begin position="168"/>
        <end position="191"/>
    </location>
</feature>
<evidence type="ECO:0000313" key="17">
    <source>
        <dbReference type="EMBL" id="CAH0535708.1"/>
    </source>
</evidence>
<evidence type="ECO:0000259" key="16">
    <source>
        <dbReference type="SMART" id="SM01003"/>
    </source>
</evidence>
<dbReference type="NCBIfam" id="TIGR00561">
    <property type="entry name" value="pntA"/>
    <property type="match status" value="1"/>
</dbReference>
<dbReference type="PIRSF" id="PIRSF000203">
    <property type="entry name" value="NADP_transhydrogenase_alpha"/>
    <property type="match status" value="1"/>
</dbReference>
<dbReference type="Pfam" id="PF12769">
    <property type="entry name" value="PNTB_4TM"/>
    <property type="match status" value="1"/>
</dbReference>
<comment type="subcellular location">
    <subcellularLocation>
        <location evidence="2">Cell inner membrane</location>
        <topology evidence="2">Multi-pass membrane protein</topology>
    </subcellularLocation>
</comment>
<evidence type="ECO:0000256" key="4">
    <source>
        <dbReference type="ARBA" id="ARBA00022519"/>
    </source>
</evidence>
<dbReference type="InterPro" id="IPR024605">
    <property type="entry name" value="NADP_transhyd_a_C"/>
</dbReference>
<feature type="transmembrane region" description="Helical" evidence="14">
    <location>
        <begin position="402"/>
        <end position="421"/>
    </location>
</feature>
<keyword evidence="11 14" id="KW-0472">Membrane</keyword>
<evidence type="ECO:0000256" key="2">
    <source>
        <dbReference type="ARBA" id="ARBA00004429"/>
    </source>
</evidence>
<reference evidence="17" key="1">
    <citation type="submission" date="2021-11" db="EMBL/GenBank/DDBJ databases">
        <authorList>
            <person name="Rodrigo-Torres L."/>
            <person name="Arahal R. D."/>
            <person name="Lucena T."/>
        </authorList>
    </citation>
    <scope>NUCLEOTIDE SEQUENCE</scope>
    <source>
        <strain evidence="17">CECT 7929</strain>
    </source>
</reference>
<feature type="domain" description="Alanine dehydrogenase/pyridine nucleotide transhydrogenase NAD(H)-binding" evidence="15">
    <location>
        <begin position="146"/>
        <end position="311"/>
    </location>
</feature>
<evidence type="ECO:0000256" key="8">
    <source>
        <dbReference type="ARBA" id="ARBA00022967"/>
    </source>
</evidence>
<comment type="function">
    <text evidence="1 13">The transhydrogenation between NADH and NADP is coupled to respiration and ATP hydrolysis and functions as a proton pump across the membrane.</text>
</comment>
<dbReference type="Gene3D" id="3.40.50.720">
    <property type="entry name" value="NAD(P)-binding Rossmann-like Domain"/>
    <property type="match status" value="2"/>
</dbReference>
<dbReference type="InterPro" id="IPR008142">
    <property type="entry name" value="AlaDH/PNT_CS1"/>
</dbReference>
<evidence type="ECO:0000259" key="15">
    <source>
        <dbReference type="SMART" id="SM01002"/>
    </source>
</evidence>
<dbReference type="InterPro" id="IPR007698">
    <property type="entry name" value="AlaDH/PNT_NAD(H)-bd"/>
</dbReference>
<protein>
    <recommendedName>
        <fullName evidence="13">NAD(P) transhydrogenase subunit alpha</fullName>
        <ecNumber evidence="13">7.1.1.1</ecNumber>
    </recommendedName>
</protein>
<evidence type="ECO:0000313" key="18">
    <source>
        <dbReference type="Proteomes" id="UP000838672"/>
    </source>
</evidence>
<dbReference type="Proteomes" id="UP000838672">
    <property type="component" value="Unassembled WGS sequence"/>
</dbReference>
<evidence type="ECO:0000256" key="12">
    <source>
        <dbReference type="ARBA" id="ARBA00048202"/>
    </source>
</evidence>
<keyword evidence="9 14" id="KW-1133">Transmembrane helix</keyword>
<dbReference type="SMART" id="SM01003">
    <property type="entry name" value="AlaDh_PNT_N"/>
    <property type="match status" value="1"/>
</dbReference>
<dbReference type="RefSeq" id="WP_237468575.1">
    <property type="nucleotide sequence ID" value="NZ_CAKLDI010000002.1"/>
</dbReference>
<keyword evidence="7 13" id="KW-0521">NADP</keyword>
<keyword evidence="8 13" id="KW-1278">Translocase</keyword>
<evidence type="ECO:0000256" key="10">
    <source>
        <dbReference type="ARBA" id="ARBA00023027"/>
    </source>
</evidence>
<sequence>MQIGVPKELLAGETRVAATPKSVEQLLKLGFTVAVESNAGILASFDDAAYQEAGATVASVDEIWQSDLILKVNAPTDEEIGKIKEGASLVSFIWPAQNKELLDKLTAKKINVMAMDAVPRISRAQALDALSSMANIAGYRAVVEAAHEFGRFFTGQITAAGKVPPAKVLVAGAGVAGLAAIGAAGSLGAIVRAFDVRPEVKEQVQSMGAEFLEVDFEEQSGSGDGYAKEMSDDFNKKAAELYAAQAKDVDIIITTALIPGRPAPKLITKEMVDSMKAGSVIVDLAAANGGNCEYTVADQVITTANGVKVVGYTDMVGRLPTQSSQLYATNLVNLLKLLCKEKDGNINIDFEDVVLRGVTVVKEGELTWPAPAIQVSAQAAPKAAAAPVVKAEEKPASPINKVIGMAVGVAAFAGIACVAPPAFLAHFTVFVLACVVGYYVVWNVSHALHTPLMSVTNAISGIIVVGALLQIGQGNTAVSVLAFIAVLIASINIFGGFTVTKRMLEMFRKDK</sequence>
<keyword evidence="3" id="KW-1003">Cell membrane</keyword>
<dbReference type="SMART" id="SM01002">
    <property type="entry name" value="AlaDh_PNT_C"/>
    <property type="match status" value="1"/>
</dbReference>
<feature type="transmembrane region" description="Helical" evidence="14">
    <location>
        <begin position="477"/>
        <end position="499"/>
    </location>
</feature>
<evidence type="ECO:0000256" key="6">
    <source>
        <dbReference type="ARBA" id="ARBA00022741"/>
    </source>
</evidence>
<evidence type="ECO:0000256" key="9">
    <source>
        <dbReference type="ARBA" id="ARBA00022989"/>
    </source>
</evidence>
<comment type="similarity">
    <text evidence="13">Belongs to the AlaDH/PNT family.</text>
</comment>
<accession>A0ABN8DZC3</accession>
<dbReference type="InterPro" id="IPR036291">
    <property type="entry name" value="NAD(P)-bd_dom_sf"/>
</dbReference>
<keyword evidence="4" id="KW-0997">Cell inner membrane</keyword>
<evidence type="ECO:0000256" key="7">
    <source>
        <dbReference type="ARBA" id="ARBA00022857"/>
    </source>
</evidence>
<name>A0ABN8DZC3_9VIBR</name>
<feature type="transmembrane region" description="Helical" evidence="14">
    <location>
        <begin position="452"/>
        <end position="471"/>
    </location>
</feature>
<evidence type="ECO:0000256" key="11">
    <source>
        <dbReference type="ARBA" id="ARBA00023136"/>
    </source>
</evidence>
<dbReference type="PANTHER" id="PTHR10160:SF19">
    <property type="entry name" value="PROTON-TRANSLOCATING NAD(P)(+) TRANSHYDROGENASE"/>
    <property type="match status" value="1"/>
</dbReference>
<dbReference type="EMBL" id="CAKLDI010000002">
    <property type="protein sequence ID" value="CAH0535708.1"/>
    <property type="molecule type" value="Genomic_DNA"/>
</dbReference>
<comment type="caution">
    <text evidence="17">The sequence shown here is derived from an EMBL/GenBank/DDBJ whole genome shotgun (WGS) entry which is preliminary data.</text>
</comment>
<dbReference type="PANTHER" id="PTHR10160">
    <property type="entry name" value="NAD(P) TRANSHYDROGENASE"/>
    <property type="match status" value="1"/>
</dbReference>
<evidence type="ECO:0000256" key="3">
    <source>
        <dbReference type="ARBA" id="ARBA00022475"/>
    </source>
</evidence>
<keyword evidence="10 13" id="KW-0520">NAD</keyword>
<dbReference type="EC" id="7.1.1.1" evidence="13"/>
<dbReference type="Pfam" id="PF01262">
    <property type="entry name" value="AlaDh_PNT_C"/>
    <property type="match status" value="1"/>
</dbReference>
<feature type="transmembrane region" description="Helical" evidence="14">
    <location>
        <begin position="427"/>
        <end position="445"/>
    </location>
</feature>
<dbReference type="PROSITE" id="PS00836">
    <property type="entry name" value="ALADH_PNT_1"/>
    <property type="match status" value="1"/>
</dbReference>
<keyword evidence="5 14" id="KW-0812">Transmembrane</keyword>
<dbReference type="NCBIfam" id="NF006942">
    <property type="entry name" value="PRK09424.1"/>
    <property type="match status" value="1"/>
</dbReference>
<evidence type="ECO:0000256" key="5">
    <source>
        <dbReference type="ARBA" id="ARBA00022692"/>
    </source>
</evidence>
<keyword evidence="6 13" id="KW-0547">Nucleotide-binding</keyword>
<evidence type="ECO:0000256" key="13">
    <source>
        <dbReference type="PIRNR" id="PIRNR000203"/>
    </source>
</evidence>
<dbReference type="InterPro" id="IPR007886">
    <property type="entry name" value="AlaDH/PNT_N"/>
</dbReference>
<dbReference type="CDD" id="cd05304">
    <property type="entry name" value="Rubrum_tdh"/>
    <property type="match status" value="1"/>
</dbReference>
<dbReference type="SUPFAM" id="SSF51735">
    <property type="entry name" value="NAD(P)-binding Rossmann-fold domains"/>
    <property type="match status" value="1"/>
</dbReference>
<feature type="domain" description="Alanine dehydrogenase/pyridine nucleotide transhydrogenase N-terminal" evidence="16">
    <location>
        <begin position="4"/>
        <end position="137"/>
    </location>
</feature>
<keyword evidence="18" id="KW-1185">Reference proteome</keyword>
<gene>
    <name evidence="17" type="primary">pntA</name>
    <name evidence="17" type="ORF">VST7929_03189</name>
</gene>